<organism evidence="2 3">
    <name type="scientific">Mesorhizobium plurifarium</name>
    <dbReference type="NCBI Taxonomy" id="69974"/>
    <lineage>
        <taxon>Bacteria</taxon>
        <taxon>Pseudomonadati</taxon>
        <taxon>Pseudomonadota</taxon>
        <taxon>Alphaproteobacteria</taxon>
        <taxon>Hyphomicrobiales</taxon>
        <taxon>Phyllobacteriaceae</taxon>
        <taxon>Mesorhizobium</taxon>
    </lineage>
</organism>
<name>A0A090EKF7_MESPL</name>
<accession>A0A090EKF7</accession>
<sequence length="64" mass="6770">MGMVLSFVPRAAPVNRANHDTTTAAAVIIFPGVRYELRPQADEARPGDSGADRPGSPPPAKPHH</sequence>
<dbReference type="EMBL" id="CCMZ01000076">
    <property type="protein sequence ID" value="CDX29106.1"/>
    <property type="molecule type" value="Genomic_DNA"/>
</dbReference>
<evidence type="ECO:0000313" key="3">
    <source>
        <dbReference type="Proteomes" id="UP000045285"/>
    </source>
</evidence>
<gene>
    <name evidence="2" type="ORF">MPL3356_90201</name>
</gene>
<evidence type="ECO:0000313" key="2">
    <source>
        <dbReference type="EMBL" id="CDX29106.1"/>
    </source>
</evidence>
<feature type="compositionally biased region" description="Pro residues" evidence="1">
    <location>
        <begin position="55"/>
        <end position="64"/>
    </location>
</feature>
<evidence type="ECO:0000256" key="1">
    <source>
        <dbReference type="SAM" id="MobiDB-lite"/>
    </source>
</evidence>
<proteinExistence type="predicted"/>
<reference evidence="3" key="1">
    <citation type="submission" date="2014-08" db="EMBL/GenBank/DDBJ databases">
        <authorList>
            <person name="Moulin L."/>
        </authorList>
    </citation>
    <scope>NUCLEOTIDE SEQUENCE [LARGE SCALE GENOMIC DNA]</scope>
</reference>
<protein>
    <submittedName>
        <fullName evidence="2">Uncharacterized protein</fullName>
    </submittedName>
</protein>
<dbReference type="Proteomes" id="UP000045285">
    <property type="component" value="Unassembled WGS sequence"/>
</dbReference>
<dbReference type="AlphaFoldDB" id="A0A090EKF7"/>
<feature type="region of interest" description="Disordered" evidence="1">
    <location>
        <begin position="38"/>
        <end position="64"/>
    </location>
</feature>
<keyword evidence="3" id="KW-1185">Reference proteome</keyword>